<feature type="region of interest" description="Disordered" evidence="1">
    <location>
        <begin position="602"/>
        <end position="661"/>
    </location>
</feature>
<organism evidence="2 3">
    <name type="scientific">Monoraphidium neglectum</name>
    <dbReference type="NCBI Taxonomy" id="145388"/>
    <lineage>
        <taxon>Eukaryota</taxon>
        <taxon>Viridiplantae</taxon>
        <taxon>Chlorophyta</taxon>
        <taxon>core chlorophytes</taxon>
        <taxon>Chlorophyceae</taxon>
        <taxon>CS clade</taxon>
        <taxon>Sphaeropleales</taxon>
        <taxon>Selenastraceae</taxon>
        <taxon>Monoraphidium</taxon>
    </lineage>
</organism>
<evidence type="ECO:0000256" key="1">
    <source>
        <dbReference type="SAM" id="MobiDB-lite"/>
    </source>
</evidence>
<dbReference type="KEGG" id="mng:MNEG_1108"/>
<dbReference type="RefSeq" id="XP_013905858.1">
    <property type="nucleotide sequence ID" value="XM_014050404.1"/>
</dbReference>
<evidence type="ECO:0000313" key="3">
    <source>
        <dbReference type="Proteomes" id="UP000054498"/>
    </source>
</evidence>
<feature type="region of interest" description="Disordered" evidence="1">
    <location>
        <begin position="352"/>
        <end position="391"/>
    </location>
</feature>
<protein>
    <submittedName>
        <fullName evidence="2">Uncharacterized protein</fullName>
    </submittedName>
</protein>
<dbReference type="AlphaFoldDB" id="A0A0D2LKC2"/>
<sequence>MAALLPLMADKADADLSDRAFELFSALTGDGSGSGLAAAFKDAPPPEAHLRVAAAACCARLAGGGGQAKRAAAALRVAAAIVSRSKPPVAFSIVDDPTLMASVLAAARVDRGATARSIARDKDEAAAALLGALWDATYDRRARGAPSPSRQPILRGLLMLLQSRSFLATSKVSGVLLAEDAIDTAACPGAVAALVAAARRRDGDSCVVGAACRLLAAAAARGHAEEVVKLGGLDALRELVRDGARPPTRAATAATALGRAPKAPGLDMAVQAASILLSPGWLPALAGRGDVAAEAAGQLPPVMAPALALLARVVGGPGGCAQARAVRWPGDAKGLAGSAYAALAALAAQPASAAADEAPRSRNQGATAEAPLRRAAAPAAGGAPAQAARGDNALELPETAESLEAVMAAKLERYYSSDDPVLVSWALDSLEFFVNGRPQLPPQMLATLAAQEPQLLPALARRAVMRDAQAPAPAPSAAAAAAEVLGGGGVSSLADLDPHKFATLVSSVLSGISGAGPTGKKLPPPSRACLLLAALARGRRTKADAAGPGGDGAGGAAGGAELRESAAKALRWRIKAGGGGESDAAARAAAAAALRILTEDGGSDNSDQAAAAPALAAESGQPPAAAGRGCAPAAGEAGAEPRAGQAAAAPSSGGDDAGAFGCDKAARAGAGTLLFHSFKLVNVSASVS</sequence>
<dbReference type="EMBL" id="KK100324">
    <property type="protein sequence ID" value="KIZ06839.1"/>
    <property type="molecule type" value="Genomic_DNA"/>
</dbReference>
<keyword evidence="3" id="KW-1185">Reference proteome</keyword>
<accession>A0A0D2LKC2</accession>
<proteinExistence type="predicted"/>
<dbReference type="GeneID" id="25728306"/>
<name>A0A0D2LKC2_9CHLO</name>
<feature type="compositionally biased region" description="Low complexity" evidence="1">
    <location>
        <begin position="609"/>
        <end position="661"/>
    </location>
</feature>
<gene>
    <name evidence="2" type="ORF">MNEG_1108</name>
</gene>
<evidence type="ECO:0000313" key="2">
    <source>
        <dbReference type="EMBL" id="KIZ06839.1"/>
    </source>
</evidence>
<reference evidence="2 3" key="1">
    <citation type="journal article" date="2013" name="BMC Genomics">
        <title>Reconstruction of the lipid metabolism for the microalga Monoraphidium neglectum from its genome sequence reveals characteristics suitable for biofuel production.</title>
        <authorList>
            <person name="Bogen C."/>
            <person name="Al-Dilaimi A."/>
            <person name="Albersmeier A."/>
            <person name="Wichmann J."/>
            <person name="Grundmann M."/>
            <person name="Rupp O."/>
            <person name="Lauersen K.J."/>
            <person name="Blifernez-Klassen O."/>
            <person name="Kalinowski J."/>
            <person name="Goesmann A."/>
            <person name="Mussgnug J.H."/>
            <person name="Kruse O."/>
        </authorList>
    </citation>
    <scope>NUCLEOTIDE SEQUENCE [LARGE SCALE GENOMIC DNA]</scope>
    <source>
        <strain evidence="2 3">SAG 48.87</strain>
    </source>
</reference>
<dbReference type="Proteomes" id="UP000054498">
    <property type="component" value="Unassembled WGS sequence"/>
</dbReference>
<feature type="compositionally biased region" description="Low complexity" evidence="1">
    <location>
        <begin position="365"/>
        <end position="390"/>
    </location>
</feature>